<gene>
    <name evidence="2" type="ORF">CMU51_00145</name>
</gene>
<name>A0AAE4T4G9_9FLAO</name>
<dbReference type="AlphaFoldDB" id="A0AAE4T4G9"/>
<sequence length="106" mass="11755">MKDNIILSVPKGTQIRKSDGSFITLNDVPENALELIEAGATYLMFKKDAKEPLKKLSKERLIKILEIRKSQGLQHDVSVLELALAEKEASKNKPADQVPPEKSAKS</sequence>
<organism evidence="2 3">
    <name type="scientific">Elizabethkingia anophelis</name>
    <dbReference type="NCBI Taxonomy" id="1117645"/>
    <lineage>
        <taxon>Bacteria</taxon>
        <taxon>Pseudomonadati</taxon>
        <taxon>Bacteroidota</taxon>
        <taxon>Flavobacteriia</taxon>
        <taxon>Flavobacteriales</taxon>
        <taxon>Weeksellaceae</taxon>
        <taxon>Elizabethkingia</taxon>
    </lineage>
</organism>
<dbReference type="Proteomes" id="UP001189000">
    <property type="component" value="Unassembled WGS sequence"/>
</dbReference>
<feature type="region of interest" description="Disordered" evidence="1">
    <location>
        <begin position="87"/>
        <end position="106"/>
    </location>
</feature>
<protein>
    <submittedName>
        <fullName evidence="2">Uncharacterized protein</fullName>
    </submittedName>
</protein>
<proteinExistence type="predicted"/>
<reference evidence="2" key="1">
    <citation type="submission" date="2023-02" db="EMBL/GenBank/DDBJ databases">
        <title>Elizabethkingia anophelis draft genomes.</title>
        <authorList>
            <person name="Nicholson A.C."/>
            <person name="Whitney A.M."/>
            <person name="Humrighouse B.W."/>
            <person name="Villarma A."/>
            <person name="Bell M."/>
            <person name="Mcquiston J."/>
        </authorList>
    </citation>
    <scope>NUCLEOTIDE SEQUENCE</scope>
    <source>
        <strain evidence="2">B4955</strain>
    </source>
</reference>
<evidence type="ECO:0000313" key="2">
    <source>
        <dbReference type="EMBL" id="MDV3662470.1"/>
    </source>
</evidence>
<dbReference type="EMBL" id="NWGY01000001">
    <property type="protein sequence ID" value="MDV3662470.1"/>
    <property type="molecule type" value="Genomic_DNA"/>
</dbReference>
<evidence type="ECO:0000256" key="1">
    <source>
        <dbReference type="SAM" id="MobiDB-lite"/>
    </source>
</evidence>
<accession>A0AAE4T4G9</accession>
<evidence type="ECO:0000313" key="3">
    <source>
        <dbReference type="Proteomes" id="UP001189000"/>
    </source>
</evidence>
<comment type="caution">
    <text evidence="2">The sequence shown here is derived from an EMBL/GenBank/DDBJ whole genome shotgun (WGS) entry which is preliminary data.</text>
</comment>